<evidence type="ECO:0000313" key="1">
    <source>
        <dbReference type="EMBL" id="AYD82247.1"/>
    </source>
</evidence>
<keyword evidence="1" id="KW-0540">Nuclease</keyword>
<organism evidence="1 2">
    <name type="scientific">Mycobacterium phage Wamburgrxpress</name>
    <dbReference type="NCBI Taxonomy" id="2315617"/>
    <lineage>
        <taxon>Viruses</taxon>
        <taxon>Duplodnaviria</taxon>
        <taxon>Heunggongvirae</taxon>
        <taxon>Uroviricota</taxon>
        <taxon>Caudoviricetes</taxon>
        <taxon>Vilmaviridae</taxon>
        <taxon>Lclasvirinae</taxon>
        <taxon>Bronvirus</taxon>
        <taxon>Bronvirus joedirt</taxon>
        <taxon>Mycobacterium virus JoeDirt</taxon>
    </lineage>
</organism>
<evidence type="ECO:0000313" key="2">
    <source>
        <dbReference type="Proteomes" id="UP000267267"/>
    </source>
</evidence>
<dbReference type="SUPFAM" id="SSF54060">
    <property type="entry name" value="His-Me finger endonucleases"/>
    <property type="match status" value="1"/>
</dbReference>
<dbReference type="InterPro" id="IPR044925">
    <property type="entry name" value="His-Me_finger_sf"/>
</dbReference>
<dbReference type="Proteomes" id="UP000267267">
    <property type="component" value="Segment"/>
</dbReference>
<dbReference type="EMBL" id="MH744425">
    <property type="protein sequence ID" value="AYD82247.1"/>
    <property type="molecule type" value="Genomic_DNA"/>
</dbReference>
<keyword evidence="1" id="KW-0255">Endonuclease</keyword>
<sequence>MRSTKTCTLDGCDRAYSAKGYCAVHYNRAKKGKPLDAPIRAWNRNRGTCPVDECGKPATHKGCCQVHYQLGRNGGNWRFRALRRHNMTAERYAAMLDSQGGGCAMCGGPNQNGRELCVDHDHSCCPTKDRSCGKCVRGLLCHSCNFKVGHLEAMLNGEDWVLRALKYLGVSDE</sequence>
<accession>A0A386KB12</accession>
<keyword evidence="1" id="KW-0378">Hydrolase</keyword>
<reference evidence="1 2" key="1">
    <citation type="submission" date="2018-08" db="EMBL/GenBank/DDBJ databases">
        <authorList>
            <person name="Hellinger R.D."/>
            <person name="Sparks H.E."/>
            <person name="Pedulla M.L."/>
            <person name="Garlena R.A."/>
            <person name="Russell D.A."/>
            <person name="Pope W.H."/>
            <person name="Jacobs-Sera D."/>
            <person name="Hatfull G.F."/>
        </authorList>
    </citation>
    <scope>NUCLEOTIDE SEQUENCE [LARGE SCALE GENOMIC DNA]</scope>
</reference>
<dbReference type="InterPro" id="IPR004211">
    <property type="entry name" value="Endonuclease_7"/>
</dbReference>
<proteinExistence type="predicted"/>
<dbReference type="GO" id="GO:0004519">
    <property type="term" value="F:endonuclease activity"/>
    <property type="evidence" value="ECO:0007669"/>
    <property type="project" value="UniProtKB-KW"/>
</dbReference>
<dbReference type="Pfam" id="PF02945">
    <property type="entry name" value="Endonuclease_7"/>
    <property type="match status" value="1"/>
</dbReference>
<dbReference type="Gene3D" id="3.40.1800.10">
    <property type="entry name" value="His-Me finger endonucleases"/>
    <property type="match status" value="1"/>
</dbReference>
<name>A0A386KB12_9CAUD</name>
<protein>
    <submittedName>
        <fullName evidence="1">Endonuclease VII</fullName>
    </submittedName>
</protein>
<gene>
    <name evidence="1" type="primary">68</name>
    <name evidence="1" type="ORF">SEA_WAMBURGRXPRESS_69</name>
</gene>
<dbReference type="InterPro" id="IPR038563">
    <property type="entry name" value="Endonuclease_7_sf"/>
</dbReference>